<evidence type="ECO:0000313" key="23">
    <source>
        <dbReference type="Proteomes" id="UP000009222"/>
    </source>
</evidence>
<dbReference type="Pfam" id="PF00512">
    <property type="entry name" value="HisKA"/>
    <property type="match status" value="1"/>
</dbReference>
<dbReference type="eggNOG" id="COG0642">
    <property type="taxonomic scope" value="Bacteria"/>
</dbReference>
<keyword evidence="10" id="KW-0067">ATP-binding</keyword>
<evidence type="ECO:0000256" key="7">
    <source>
        <dbReference type="ARBA" id="ARBA00022692"/>
    </source>
</evidence>
<proteinExistence type="predicted"/>
<feature type="domain" description="Response regulatory" evidence="20">
    <location>
        <begin position="549"/>
        <end position="675"/>
    </location>
</feature>
<evidence type="ECO:0000256" key="18">
    <source>
        <dbReference type="SAM" id="Phobius"/>
    </source>
</evidence>
<dbReference type="PROSITE" id="PS50894">
    <property type="entry name" value="HPT"/>
    <property type="match status" value="1"/>
</dbReference>
<keyword evidence="8" id="KW-0547">Nucleotide-binding</keyword>
<feature type="transmembrane region" description="Helical" evidence="18">
    <location>
        <begin position="40"/>
        <end position="60"/>
    </location>
</feature>
<dbReference type="PROSITE" id="PS50110">
    <property type="entry name" value="RESPONSE_REGULATORY"/>
    <property type="match status" value="1"/>
</dbReference>
<dbReference type="InterPro" id="IPR036097">
    <property type="entry name" value="HisK_dim/P_sf"/>
</dbReference>
<dbReference type="FunFam" id="3.30.565.10:FF:000010">
    <property type="entry name" value="Sensor histidine kinase RcsC"/>
    <property type="match status" value="1"/>
</dbReference>
<keyword evidence="13 18" id="KW-0472">Membrane</keyword>
<dbReference type="OrthoDB" id="6192248at2"/>
<evidence type="ECO:0000256" key="5">
    <source>
        <dbReference type="ARBA" id="ARBA00022553"/>
    </source>
</evidence>
<sequence>MNNNTNSNVRYYRLANGLIITAIIAFMVFRVIAALSMGEYSGGLIVVGASLIVLLLIGIFIKLQKYINSALAVPLLVYFVYIIASFFMDSFTYFFAVLFIIDSIAVIYFNPKKFLQYSIITNSINIVLIYFRLPGSHFGVELPFSELMVNGVLMLAETVLQFLIILFAADKNSKSIAAENTFSTLMTTTPDMMAMVDELNCITYISDKMAAFANIKDPSLPIGRSILDLFGDMNVKMMIGEILKTRGFVEHTAEINLDGESRYFRIISDNLTGETKGRFLNITDITELVQASLEAKAASLTKNEFLANMSHEIRTPMNAIVGMSDLMRTDNLDEQQIKYFVDIKRMSRSLLSIINDILDFSKIEAGKLDVIPVHYNIRSLFAEVCSMCQFIAEGKGLQWQSDLDQDIPMVLFGDESRVRQILVNIANNAVKYTHRGFVSCKLNRVTKNKIDYLAIAVEDSGIGLRKEDIPKLFDSFQQLDVRKNRGIAGTGLGLAITHRLLDLMGGFIEVESEYGKGSCFTAYIPLIPGDTLQIENTIDSMVSAKGDVKILVVDDTPENLTVARGFLELRHFIVETCASGSEAIHMFRNRHYDLVFMDYMMPDMDGLETTKLMREWEKENGNTEAGNGTASVPIIALTANVVNEALQTVLAVGMQDLLPKPIEVRRLDTILSKWLPKDKISSEIAAPAKIDAKDSDLFLKLREIKSLNVDTGISLSGGQHEGYLKLLRQFCGGLDESIRILREGLEKEDWKSLGIKAHGIKSVLRTLGAPELGEWAYKLEIAGRDGNAAVCREETLPFTEAVLSIREKLLATGLMTAEEEIEKRKVDKETIIEKLRILAAACKRSLVSEIEEAAAELKGLSYDNETDTAIKIIHDLVDSFDHELAADRIADLVNSLESS</sequence>
<evidence type="ECO:0000256" key="9">
    <source>
        <dbReference type="ARBA" id="ARBA00022777"/>
    </source>
</evidence>
<evidence type="ECO:0000256" key="1">
    <source>
        <dbReference type="ARBA" id="ARBA00000085"/>
    </source>
</evidence>
<dbReference type="RefSeq" id="WP_015711999.1">
    <property type="nucleotide sequence ID" value="NC_015577.1"/>
</dbReference>
<dbReference type="PROSITE" id="PS50109">
    <property type="entry name" value="HIS_KIN"/>
    <property type="match status" value="1"/>
</dbReference>
<dbReference type="InterPro" id="IPR011006">
    <property type="entry name" value="CheY-like_superfamily"/>
</dbReference>
<dbReference type="InterPro" id="IPR036641">
    <property type="entry name" value="HPT_dom_sf"/>
</dbReference>
<dbReference type="AlphaFoldDB" id="F5Y6X8"/>
<evidence type="ECO:0000256" key="17">
    <source>
        <dbReference type="PROSITE-ProRule" id="PRU00169"/>
    </source>
</evidence>
<dbReference type="STRING" id="545695.TREAZ_3581"/>
<evidence type="ECO:0000256" key="12">
    <source>
        <dbReference type="ARBA" id="ARBA00023012"/>
    </source>
</evidence>
<feature type="transmembrane region" description="Helical" evidence="18">
    <location>
        <begin position="12"/>
        <end position="33"/>
    </location>
</feature>
<dbReference type="Proteomes" id="UP000009222">
    <property type="component" value="Chromosome"/>
</dbReference>
<dbReference type="InterPro" id="IPR008207">
    <property type="entry name" value="Sig_transdc_His_kin_Hpt_dom"/>
</dbReference>
<dbReference type="SUPFAM" id="SSF52172">
    <property type="entry name" value="CheY-like"/>
    <property type="match status" value="1"/>
</dbReference>
<evidence type="ECO:0000256" key="8">
    <source>
        <dbReference type="ARBA" id="ARBA00022741"/>
    </source>
</evidence>
<dbReference type="EC" id="2.7.13.3" evidence="3"/>
<dbReference type="CDD" id="cd00082">
    <property type="entry name" value="HisKA"/>
    <property type="match status" value="1"/>
</dbReference>
<keyword evidence="7 18" id="KW-0812">Transmembrane</keyword>
<feature type="modified residue" description="Phosphohistidine" evidence="16">
    <location>
        <position position="758"/>
    </location>
</feature>
<feature type="transmembrane region" description="Helical" evidence="18">
    <location>
        <begin position="115"/>
        <end position="135"/>
    </location>
</feature>
<keyword evidence="23" id="KW-1185">Reference proteome</keyword>
<feature type="modified residue" description="4-aspartylphosphate" evidence="17">
    <location>
        <position position="598"/>
    </location>
</feature>
<dbReference type="Gene3D" id="3.30.565.10">
    <property type="entry name" value="Histidine kinase-like ATPase, C-terminal domain"/>
    <property type="match status" value="1"/>
</dbReference>
<dbReference type="SMART" id="SM00387">
    <property type="entry name" value="HATPase_c"/>
    <property type="match status" value="1"/>
</dbReference>
<dbReference type="HOGENOM" id="CLU_322080_0_0_12"/>
<dbReference type="PRINTS" id="PR00344">
    <property type="entry name" value="BCTRLSENSOR"/>
</dbReference>
<dbReference type="InterPro" id="IPR001789">
    <property type="entry name" value="Sig_transdc_resp-reg_receiver"/>
</dbReference>
<dbReference type="KEGG" id="taz:TREAZ_3581"/>
<dbReference type="Pfam" id="PF01627">
    <property type="entry name" value="Hpt"/>
    <property type="match status" value="1"/>
</dbReference>
<dbReference type="InterPro" id="IPR005467">
    <property type="entry name" value="His_kinase_dom"/>
</dbReference>
<evidence type="ECO:0000256" key="4">
    <source>
        <dbReference type="ARBA" id="ARBA00022475"/>
    </source>
</evidence>
<dbReference type="Gene3D" id="3.40.50.2300">
    <property type="match status" value="1"/>
</dbReference>
<organism evidence="22 23">
    <name type="scientific">Leadbettera azotonutricia (strain ATCC BAA-888 / DSM 13862 / ZAS-9)</name>
    <name type="common">Treponema azotonutricium</name>
    <dbReference type="NCBI Taxonomy" id="545695"/>
    <lineage>
        <taxon>Bacteria</taxon>
        <taxon>Pseudomonadati</taxon>
        <taxon>Spirochaetota</taxon>
        <taxon>Spirochaetia</taxon>
        <taxon>Spirochaetales</taxon>
        <taxon>Breznakiellaceae</taxon>
        <taxon>Leadbettera</taxon>
    </lineage>
</organism>
<protein>
    <recommendedName>
        <fullName evidence="15">Sensory/regulatory protein RpfC</fullName>
        <ecNumber evidence="3">2.7.13.3</ecNumber>
    </recommendedName>
</protein>
<evidence type="ECO:0000313" key="22">
    <source>
        <dbReference type="EMBL" id="AEF80929.1"/>
    </source>
</evidence>
<dbReference type="SUPFAM" id="SSF55874">
    <property type="entry name" value="ATPase domain of HSP90 chaperone/DNA topoisomerase II/histidine kinase"/>
    <property type="match status" value="1"/>
</dbReference>
<evidence type="ECO:0000256" key="6">
    <source>
        <dbReference type="ARBA" id="ARBA00022679"/>
    </source>
</evidence>
<dbReference type="Pfam" id="PF02518">
    <property type="entry name" value="HATPase_c"/>
    <property type="match status" value="1"/>
</dbReference>
<keyword evidence="4" id="KW-1003">Cell membrane</keyword>
<evidence type="ECO:0000256" key="16">
    <source>
        <dbReference type="PROSITE-ProRule" id="PRU00110"/>
    </source>
</evidence>
<comment type="subunit">
    <text evidence="14">At low DSF concentrations, interacts with RpfF.</text>
</comment>
<dbReference type="InterPro" id="IPR003661">
    <property type="entry name" value="HisK_dim/P_dom"/>
</dbReference>
<keyword evidence="6" id="KW-0808">Transferase</keyword>
<dbReference type="SUPFAM" id="SSF47226">
    <property type="entry name" value="Histidine-containing phosphotransfer domain, HPT domain"/>
    <property type="match status" value="1"/>
</dbReference>
<feature type="transmembrane region" description="Helical" evidence="18">
    <location>
        <begin position="91"/>
        <end position="109"/>
    </location>
</feature>
<evidence type="ECO:0000256" key="11">
    <source>
        <dbReference type="ARBA" id="ARBA00022989"/>
    </source>
</evidence>
<keyword evidence="5 17" id="KW-0597">Phosphoprotein</keyword>
<feature type="domain" description="HPt" evidence="21">
    <location>
        <begin position="719"/>
        <end position="824"/>
    </location>
</feature>
<dbReference type="InterPro" id="IPR003594">
    <property type="entry name" value="HATPase_dom"/>
</dbReference>
<reference evidence="22 23" key="2">
    <citation type="journal article" date="2011" name="ISME J.">
        <title>RNA-seq reveals cooperative metabolic interactions between two termite-gut spirochete species in co-culture.</title>
        <authorList>
            <person name="Rosenthal A.Z."/>
            <person name="Matson E.G."/>
            <person name="Eldar A."/>
            <person name="Leadbetter J.R."/>
        </authorList>
    </citation>
    <scope>NUCLEOTIDE SEQUENCE [LARGE SCALE GENOMIC DNA]</scope>
    <source>
        <strain evidence="23">ATCC BAA-888 / DSM 13862 / ZAS-9</strain>
    </source>
</reference>
<dbReference type="Pfam" id="PF00072">
    <property type="entry name" value="Response_reg"/>
    <property type="match status" value="1"/>
</dbReference>
<comment type="subcellular location">
    <subcellularLocation>
        <location evidence="2">Cell membrane</location>
        <topology evidence="2">Multi-pass membrane protein</topology>
    </subcellularLocation>
</comment>
<dbReference type="InterPro" id="IPR036890">
    <property type="entry name" value="HATPase_C_sf"/>
</dbReference>
<dbReference type="GO" id="GO:0005524">
    <property type="term" value="F:ATP binding"/>
    <property type="evidence" value="ECO:0007669"/>
    <property type="project" value="UniProtKB-KW"/>
</dbReference>
<dbReference type="Gene3D" id="3.30.450.20">
    <property type="entry name" value="PAS domain"/>
    <property type="match status" value="1"/>
</dbReference>
<dbReference type="PANTHER" id="PTHR45339:SF1">
    <property type="entry name" value="HYBRID SIGNAL TRANSDUCTION HISTIDINE KINASE J"/>
    <property type="match status" value="1"/>
</dbReference>
<evidence type="ECO:0000256" key="3">
    <source>
        <dbReference type="ARBA" id="ARBA00012438"/>
    </source>
</evidence>
<dbReference type="InterPro" id="IPR004358">
    <property type="entry name" value="Sig_transdc_His_kin-like_C"/>
</dbReference>
<keyword evidence="9 22" id="KW-0418">Kinase</keyword>
<evidence type="ECO:0000256" key="10">
    <source>
        <dbReference type="ARBA" id="ARBA00022840"/>
    </source>
</evidence>
<dbReference type="EMBL" id="CP001841">
    <property type="protein sequence ID" value="AEF80929.1"/>
    <property type="molecule type" value="Genomic_DNA"/>
</dbReference>
<keyword evidence="12" id="KW-0902">Two-component regulatory system</keyword>
<dbReference type="PANTHER" id="PTHR45339">
    <property type="entry name" value="HYBRID SIGNAL TRANSDUCTION HISTIDINE KINASE J"/>
    <property type="match status" value="1"/>
</dbReference>
<evidence type="ECO:0000256" key="15">
    <source>
        <dbReference type="ARBA" id="ARBA00068150"/>
    </source>
</evidence>
<feature type="transmembrane region" description="Helical" evidence="18">
    <location>
        <begin position="66"/>
        <end position="84"/>
    </location>
</feature>
<dbReference type="CDD" id="cd17546">
    <property type="entry name" value="REC_hyHK_CKI1_RcsC-like"/>
    <property type="match status" value="1"/>
</dbReference>
<dbReference type="SMART" id="SM00388">
    <property type="entry name" value="HisKA"/>
    <property type="match status" value="1"/>
</dbReference>
<gene>
    <name evidence="22" type="ordered locus">TREAZ_3581</name>
</gene>
<dbReference type="GO" id="GO:0000155">
    <property type="term" value="F:phosphorelay sensor kinase activity"/>
    <property type="evidence" value="ECO:0007669"/>
    <property type="project" value="InterPro"/>
</dbReference>
<feature type="domain" description="Histidine kinase" evidence="19">
    <location>
        <begin position="308"/>
        <end position="528"/>
    </location>
</feature>
<evidence type="ECO:0000256" key="13">
    <source>
        <dbReference type="ARBA" id="ARBA00023136"/>
    </source>
</evidence>
<evidence type="ECO:0000256" key="14">
    <source>
        <dbReference type="ARBA" id="ARBA00064003"/>
    </source>
</evidence>
<dbReference type="Gene3D" id="1.10.287.130">
    <property type="match status" value="1"/>
</dbReference>
<reference evidence="23" key="1">
    <citation type="submission" date="2009-12" db="EMBL/GenBank/DDBJ databases">
        <title>Complete sequence of Treponema azotonutricium strain ZAS-9.</title>
        <authorList>
            <person name="Tetu S.G."/>
            <person name="Matson E."/>
            <person name="Ren Q."/>
            <person name="Seshadri R."/>
            <person name="Elbourne L."/>
            <person name="Hassan K.A."/>
            <person name="Durkin A."/>
            <person name="Radune D."/>
            <person name="Mohamoud Y."/>
            <person name="Shay R."/>
            <person name="Jin S."/>
            <person name="Zhang X."/>
            <person name="Lucey K."/>
            <person name="Ballor N.R."/>
            <person name="Ottesen E."/>
            <person name="Rosenthal R."/>
            <person name="Allen A."/>
            <person name="Leadbetter J.R."/>
            <person name="Paulsen I.T."/>
        </authorList>
    </citation>
    <scope>NUCLEOTIDE SEQUENCE [LARGE SCALE GENOMIC DNA]</scope>
    <source>
        <strain evidence="23">ATCC BAA-888 / DSM 13862 / ZAS-9</strain>
    </source>
</reference>
<evidence type="ECO:0000256" key="2">
    <source>
        <dbReference type="ARBA" id="ARBA00004651"/>
    </source>
</evidence>
<dbReference type="SMART" id="SM00448">
    <property type="entry name" value="REC"/>
    <property type="match status" value="1"/>
</dbReference>
<keyword evidence="11 18" id="KW-1133">Transmembrane helix</keyword>
<dbReference type="InParanoid" id="F5Y6X8"/>
<name>F5Y6X8_LEAAZ</name>
<evidence type="ECO:0000259" key="21">
    <source>
        <dbReference type="PROSITE" id="PS50894"/>
    </source>
</evidence>
<dbReference type="GO" id="GO:0005886">
    <property type="term" value="C:plasma membrane"/>
    <property type="evidence" value="ECO:0007669"/>
    <property type="project" value="UniProtKB-SubCell"/>
</dbReference>
<dbReference type="CDD" id="cd16922">
    <property type="entry name" value="HATPase_EvgS-ArcB-TorS-like"/>
    <property type="match status" value="1"/>
</dbReference>
<accession>F5Y6X8</accession>
<comment type="catalytic activity">
    <reaction evidence="1">
        <text>ATP + protein L-histidine = ADP + protein N-phospho-L-histidine.</text>
        <dbReference type="EC" id="2.7.13.3"/>
    </reaction>
</comment>
<evidence type="ECO:0000259" key="19">
    <source>
        <dbReference type="PROSITE" id="PS50109"/>
    </source>
</evidence>
<dbReference type="Gene3D" id="1.20.120.160">
    <property type="entry name" value="HPT domain"/>
    <property type="match status" value="1"/>
</dbReference>
<evidence type="ECO:0000259" key="20">
    <source>
        <dbReference type="PROSITE" id="PS50110"/>
    </source>
</evidence>
<dbReference type="FunFam" id="1.10.287.130:FF:000002">
    <property type="entry name" value="Two-component osmosensing histidine kinase"/>
    <property type="match status" value="1"/>
</dbReference>
<dbReference type="SUPFAM" id="SSF47384">
    <property type="entry name" value="Homodimeric domain of signal transducing histidine kinase"/>
    <property type="match status" value="1"/>
</dbReference>